<proteinExistence type="predicted"/>
<protein>
    <submittedName>
        <fullName evidence="1">Uncharacterized protein</fullName>
    </submittedName>
</protein>
<dbReference type="Proteomes" id="UP000270873">
    <property type="component" value="Unassembled WGS sequence"/>
</dbReference>
<organism evidence="1 2">
    <name type="scientific">Pseudomonas amygdali pv. photiniae</name>
    <dbReference type="NCBI Taxonomy" id="251724"/>
    <lineage>
        <taxon>Bacteria</taxon>
        <taxon>Pseudomonadati</taxon>
        <taxon>Pseudomonadota</taxon>
        <taxon>Gammaproteobacteria</taxon>
        <taxon>Pseudomonadales</taxon>
        <taxon>Pseudomonadaceae</taxon>
        <taxon>Pseudomonas</taxon>
        <taxon>Pseudomonas amygdali</taxon>
    </lineage>
</organism>
<dbReference type="EMBL" id="RBSP01000147">
    <property type="protein sequence ID" value="RMS53098.1"/>
    <property type="molecule type" value="Genomic_DNA"/>
</dbReference>
<evidence type="ECO:0000313" key="2">
    <source>
        <dbReference type="Proteomes" id="UP000270873"/>
    </source>
</evidence>
<name>A0A658KEQ7_PSEA0</name>
<comment type="caution">
    <text evidence="1">The sequence shown here is derived from an EMBL/GenBank/DDBJ whole genome shotgun (WGS) entry which is preliminary data.</text>
</comment>
<accession>A0A658KEQ7</accession>
<dbReference type="AlphaFoldDB" id="A0A658KEQ7"/>
<reference evidence="1 2" key="1">
    <citation type="submission" date="2018-08" db="EMBL/GenBank/DDBJ databases">
        <title>Recombination of ecologically and evolutionarily significant loci maintains genetic cohesion in the Pseudomonas syringae species complex.</title>
        <authorList>
            <person name="Dillon M."/>
            <person name="Thakur S."/>
            <person name="Almeida R.N.D."/>
            <person name="Weir B.S."/>
            <person name="Guttman D.S."/>
        </authorList>
    </citation>
    <scope>NUCLEOTIDE SEQUENCE [LARGE SCALE GENOMIC DNA]</scope>
    <source>
        <strain evidence="1 2">ICMP 7847</strain>
    </source>
</reference>
<gene>
    <name evidence="1" type="ORF">ALP66_102063</name>
</gene>
<evidence type="ECO:0000313" key="1">
    <source>
        <dbReference type="EMBL" id="RMS53098.1"/>
    </source>
</evidence>
<sequence length="54" mass="6396">MSLKREQMKNADLRARHTFTRASIQFFRRTRDSNTCSYVACDDRHIYLARASTV</sequence>